<feature type="domain" description="PLD phosphodiesterase" evidence="12">
    <location>
        <begin position="400"/>
        <end position="427"/>
    </location>
</feature>
<feature type="region of interest" description="Disordered" evidence="10">
    <location>
        <begin position="1"/>
        <end position="22"/>
    </location>
</feature>
<comment type="subcellular location">
    <subcellularLocation>
        <location evidence="3">Secreted</location>
    </subcellularLocation>
</comment>
<feature type="transmembrane region" description="Helical" evidence="11">
    <location>
        <begin position="599"/>
        <end position="620"/>
    </location>
</feature>
<feature type="compositionally biased region" description="Low complexity" evidence="10">
    <location>
        <begin position="375"/>
        <end position="388"/>
    </location>
</feature>
<keyword evidence="11" id="KW-0812">Transmembrane</keyword>
<dbReference type="eggNOG" id="COG0398">
    <property type="taxonomic scope" value="Bacteria"/>
</dbReference>
<evidence type="ECO:0000256" key="5">
    <source>
        <dbReference type="ARBA" id="ARBA00022525"/>
    </source>
</evidence>
<evidence type="ECO:0000256" key="11">
    <source>
        <dbReference type="SAM" id="Phobius"/>
    </source>
</evidence>
<feature type="compositionally biased region" description="Low complexity" evidence="10">
    <location>
        <begin position="777"/>
        <end position="786"/>
    </location>
</feature>
<evidence type="ECO:0000259" key="12">
    <source>
        <dbReference type="PROSITE" id="PS50035"/>
    </source>
</evidence>
<feature type="transmembrane region" description="Helical" evidence="11">
    <location>
        <begin position="632"/>
        <end position="653"/>
    </location>
</feature>
<dbReference type="RefSeq" id="WP_011387955.1">
    <property type="nucleotide sequence ID" value="NC_007643.1"/>
</dbReference>
<keyword evidence="6" id="KW-0677">Repeat</keyword>
<dbReference type="AlphaFoldDB" id="Q2RXY8"/>
<dbReference type="GO" id="GO:0009395">
    <property type="term" value="P:phospholipid catabolic process"/>
    <property type="evidence" value="ECO:0007669"/>
    <property type="project" value="TreeGrafter"/>
</dbReference>
<evidence type="ECO:0000256" key="6">
    <source>
        <dbReference type="ARBA" id="ARBA00022737"/>
    </source>
</evidence>
<dbReference type="GO" id="GO:0004630">
    <property type="term" value="F:phospholipase D activity"/>
    <property type="evidence" value="ECO:0007669"/>
    <property type="project" value="UniProtKB-EC"/>
</dbReference>
<evidence type="ECO:0000256" key="8">
    <source>
        <dbReference type="ARBA" id="ARBA00023098"/>
    </source>
</evidence>
<evidence type="ECO:0000256" key="2">
    <source>
        <dbReference type="ARBA" id="ARBA00003145"/>
    </source>
</evidence>
<dbReference type="InterPro" id="IPR001736">
    <property type="entry name" value="PLipase_D/transphosphatidylase"/>
</dbReference>
<keyword evidence="8" id="KW-0443">Lipid metabolism</keyword>
<dbReference type="CDD" id="cd09140">
    <property type="entry name" value="PLDc_vPLD1_2_like_bac_1"/>
    <property type="match status" value="1"/>
</dbReference>
<dbReference type="PANTHER" id="PTHR18896:SF76">
    <property type="entry name" value="PHOSPHOLIPASE"/>
    <property type="match status" value="1"/>
</dbReference>
<organism evidence="13 14">
    <name type="scientific">Rhodospirillum rubrum (strain ATCC 11170 / ATH 1.1.1 / DSM 467 / LMG 4362 / NCIMB 8255 / S1)</name>
    <dbReference type="NCBI Taxonomy" id="269796"/>
    <lineage>
        <taxon>Bacteria</taxon>
        <taxon>Pseudomonadati</taxon>
        <taxon>Pseudomonadota</taxon>
        <taxon>Alphaproteobacteria</taxon>
        <taxon>Rhodospirillales</taxon>
        <taxon>Rhodospirillaceae</taxon>
        <taxon>Rhodospirillum</taxon>
    </lineage>
</organism>
<evidence type="ECO:0000256" key="1">
    <source>
        <dbReference type="ARBA" id="ARBA00000798"/>
    </source>
</evidence>
<feature type="compositionally biased region" description="Low complexity" evidence="10">
    <location>
        <begin position="794"/>
        <end position="803"/>
    </location>
</feature>
<evidence type="ECO:0000256" key="3">
    <source>
        <dbReference type="ARBA" id="ARBA00004613"/>
    </source>
</evidence>
<keyword evidence="5" id="KW-0964">Secreted</keyword>
<dbReference type="KEGG" id="rru:Rru_A0202"/>
<keyword evidence="11" id="KW-0472">Membrane</keyword>
<feature type="region of interest" description="Disordered" evidence="10">
    <location>
        <begin position="768"/>
        <end position="803"/>
    </location>
</feature>
<protein>
    <recommendedName>
        <fullName evidence="4">Phospholipase D</fullName>
    </recommendedName>
    <alternativeName>
        <fullName evidence="9">Choline phosphatase</fullName>
    </alternativeName>
</protein>
<comment type="catalytic activity">
    <reaction evidence="1">
        <text>a 1,2-diacyl-sn-glycero-3-phosphocholine + H2O = a 1,2-diacyl-sn-glycero-3-phosphate + choline + H(+)</text>
        <dbReference type="Rhea" id="RHEA:14445"/>
        <dbReference type="ChEBI" id="CHEBI:15354"/>
        <dbReference type="ChEBI" id="CHEBI:15377"/>
        <dbReference type="ChEBI" id="CHEBI:15378"/>
        <dbReference type="ChEBI" id="CHEBI:57643"/>
        <dbReference type="ChEBI" id="CHEBI:58608"/>
        <dbReference type="EC" id="3.1.4.4"/>
    </reaction>
</comment>
<dbReference type="PATRIC" id="fig|269796.9.peg.253"/>
<evidence type="ECO:0000256" key="9">
    <source>
        <dbReference type="ARBA" id="ARBA00029594"/>
    </source>
</evidence>
<name>Q2RXY8_RHORT</name>
<feature type="transmembrane region" description="Helical" evidence="11">
    <location>
        <begin position="712"/>
        <end position="731"/>
    </location>
</feature>
<dbReference type="InterPro" id="IPR032816">
    <property type="entry name" value="VTT_dom"/>
</dbReference>
<keyword evidence="7 13" id="KW-0378">Hydrolase</keyword>
<dbReference type="EMBL" id="CP000230">
    <property type="protein sequence ID" value="ABC21007.1"/>
    <property type="molecule type" value="Genomic_DNA"/>
</dbReference>
<feature type="domain" description="PLD phosphodiesterase" evidence="12">
    <location>
        <begin position="152"/>
        <end position="179"/>
    </location>
</feature>
<dbReference type="InterPro" id="IPR015679">
    <property type="entry name" value="PLipase_D_fam"/>
</dbReference>
<dbReference type="eggNOG" id="COG1502">
    <property type="taxonomic scope" value="Bacteria"/>
</dbReference>
<sequence>MITPPLAASPPRTAEDQEPPPFRLPGDAVWRRAHADRCAILIDGEAYFSALRQAVIAARREVLIIAWELHSKVDLLRDVEIDDQGLAADGWPVALQPLLLAALERNPDLHIHIVLWRVAVLFLLEREVPFDLPKLWACHPRLHFVEDGDLPALASHHQKIVAIDGRLAFSGGLDLTTSRWDTSRHLAHDPRRVNPDGAFGRPWHDVQVMVDGDAARALTEIARRRWERATAEPLPAHDILPAPAEAVSDPWPAAIAPDFTDIAVSIARTEHEYAGRSEVREVEAGFIATLENARDWLFIEQQYLTSEAVGAVLERRLAEEDGPEVVIILPQGSDGPAQQAIMDKGRDDMLDRLRAADRHGRFAAYWPIARDSDEGPNGAENAEAADPTDPTDPPAEPEGRGVYVHCKVMIADGTSLRIGSANMANRSMGLDTECDVILEDDGTADFHAKLFALACRLAGDLLGLDAQTVAARIEAEGSWIKAIEALRDKPGNTLLPFTHRTPTLLADLAPDLRLCDPDRPLDPDTAAAMLIAPSIEELPPAPPPDPSGGRKRRKAWLALAAVVAVGGALGLAWTNPDLLKWADPHRLLDALGSWTSSPFAPLVAVLGIVALGLVGFPVMVMILGTGMAFDPWIALIVNLLGVGASASLLFLIGRMAGRDAIERFGGRAIPALSQRLAKQGAATVAALRNVPVMPFTLVNLVCGATHIRFRDYLVGTLLGMAPGIAALSFLGERVAASLRDPTWGSLLALAGVGITTAVLAHALQRWAEKREKTSGKPAGETGTTAEPETRSDAAARPAARPAE</sequence>
<keyword evidence="14" id="KW-1185">Reference proteome</keyword>
<evidence type="ECO:0000313" key="13">
    <source>
        <dbReference type="EMBL" id="ABC21007.1"/>
    </source>
</evidence>
<feature type="region of interest" description="Disordered" evidence="10">
    <location>
        <begin position="369"/>
        <end position="399"/>
    </location>
</feature>
<keyword evidence="11" id="KW-1133">Transmembrane helix</keyword>
<reference evidence="13 14" key="1">
    <citation type="journal article" date="2011" name="Stand. Genomic Sci.">
        <title>Complete genome sequence of Rhodospirillum rubrum type strain (S1).</title>
        <authorList>
            <person name="Munk A.C."/>
            <person name="Copeland A."/>
            <person name="Lucas S."/>
            <person name="Lapidus A."/>
            <person name="Del Rio T.G."/>
            <person name="Barry K."/>
            <person name="Detter J.C."/>
            <person name="Hammon N."/>
            <person name="Israni S."/>
            <person name="Pitluck S."/>
            <person name="Brettin T."/>
            <person name="Bruce D."/>
            <person name="Han C."/>
            <person name="Tapia R."/>
            <person name="Gilna P."/>
            <person name="Schmutz J."/>
            <person name="Larimer F."/>
            <person name="Land M."/>
            <person name="Kyrpides N.C."/>
            <person name="Mavromatis K."/>
            <person name="Richardson P."/>
            <person name="Rohde M."/>
            <person name="Goker M."/>
            <person name="Klenk H.P."/>
            <person name="Zhang Y."/>
            <person name="Roberts G.P."/>
            <person name="Reslewic S."/>
            <person name="Schwartz D.C."/>
        </authorList>
    </citation>
    <scope>NUCLEOTIDE SEQUENCE [LARGE SCALE GENOMIC DNA]</scope>
    <source>
        <strain evidence="14">ATCC 11170 / ATH 1.1.1 / DSM 467 / LMG 4362 / NCIMB 8255 / S1</strain>
    </source>
</reference>
<proteinExistence type="predicted"/>
<dbReference type="STRING" id="269796.Rru_A0202"/>
<evidence type="ECO:0000256" key="10">
    <source>
        <dbReference type="SAM" id="MobiDB-lite"/>
    </source>
</evidence>
<dbReference type="Pfam" id="PF13091">
    <property type="entry name" value="PLDc_2"/>
    <property type="match status" value="1"/>
</dbReference>
<dbReference type="InterPro" id="IPR025202">
    <property type="entry name" value="PLD-like_dom"/>
</dbReference>
<dbReference type="CDD" id="cd09143">
    <property type="entry name" value="PLDc_vPLD1_2_like_bac_2"/>
    <property type="match status" value="1"/>
</dbReference>
<evidence type="ECO:0000313" key="14">
    <source>
        <dbReference type="Proteomes" id="UP000001929"/>
    </source>
</evidence>
<dbReference type="Pfam" id="PF09335">
    <property type="entry name" value="VTT_dom"/>
    <property type="match status" value="1"/>
</dbReference>
<dbReference type="Gene3D" id="3.30.870.10">
    <property type="entry name" value="Endonuclease Chain A"/>
    <property type="match status" value="2"/>
</dbReference>
<dbReference type="SMART" id="SM00155">
    <property type="entry name" value="PLDc"/>
    <property type="match status" value="2"/>
</dbReference>
<comment type="function">
    <text evidence="2">Could be a virulence factor.</text>
</comment>
<dbReference type="PhylomeDB" id="Q2RXY8"/>
<dbReference type="PROSITE" id="PS50035">
    <property type="entry name" value="PLD"/>
    <property type="match status" value="2"/>
</dbReference>
<gene>
    <name evidence="13" type="ordered locus">Rru_A0202</name>
</gene>
<dbReference type="GO" id="GO:0005576">
    <property type="term" value="C:extracellular region"/>
    <property type="evidence" value="ECO:0007669"/>
    <property type="project" value="UniProtKB-SubCell"/>
</dbReference>
<dbReference type="Proteomes" id="UP000001929">
    <property type="component" value="Chromosome"/>
</dbReference>
<dbReference type="SUPFAM" id="SSF56024">
    <property type="entry name" value="Phospholipase D/nuclease"/>
    <property type="match status" value="2"/>
</dbReference>
<evidence type="ECO:0000256" key="7">
    <source>
        <dbReference type="ARBA" id="ARBA00022801"/>
    </source>
</evidence>
<feature type="transmembrane region" description="Helical" evidence="11">
    <location>
        <begin position="555"/>
        <end position="578"/>
    </location>
</feature>
<dbReference type="HOGENOM" id="CLU_011094_0_0_5"/>
<accession>Q2RXY8</accession>
<evidence type="ECO:0000256" key="4">
    <source>
        <dbReference type="ARBA" id="ARBA00018392"/>
    </source>
</evidence>
<dbReference type="EnsemblBacteria" id="ABC21007">
    <property type="protein sequence ID" value="ABC21007"/>
    <property type="gene ID" value="Rru_A0202"/>
</dbReference>
<dbReference type="PANTHER" id="PTHR18896">
    <property type="entry name" value="PHOSPHOLIPASE D"/>
    <property type="match status" value="1"/>
</dbReference>
<feature type="transmembrane region" description="Helical" evidence="11">
    <location>
        <begin position="743"/>
        <end position="763"/>
    </location>
</feature>